<dbReference type="PANTHER" id="PTHR37211:SF1">
    <property type="entry name" value="EXPRESSED PROTEIN"/>
    <property type="match status" value="1"/>
</dbReference>
<evidence type="ECO:0000313" key="2">
    <source>
        <dbReference type="EMBL" id="EGV19073.1"/>
    </source>
</evidence>
<dbReference type="InterPro" id="IPR029063">
    <property type="entry name" value="SAM-dependent_MTases_sf"/>
</dbReference>
<dbReference type="PANTHER" id="PTHR37211">
    <property type="entry name" value="EXPRESSED PROTEIN"/>
    <property type="match status" value="1"/>
</dbReference>
<dbReference type="Proteomes" id="UP000005459">
    <property type="component" value="Unassembled WGS sequence"/>
</dbReference>
<feature type="compositionally biased region" description="Basic and acidic residues" evidence="1">
    <location>
        <begin position="1"/>
        <end position="13"/>
    </location>
</feature>
<proteinExistence type="predicted"/>
<evidence type="ECO:0000313" key="3">
    <source>
        <dbReference type="Proteomes" id="UP000005459"/>
    </source>
</evidence>
<keyword evidence="3" id="KW-1185">Reference proteome</keyword>
<dbReference type="EMBL" id="AFWV01000005">
    <property type="protein sequence ID" value="EGV19073.1"/>
    <property type="molecule type" value="Genomic_DNA"/>
</dbReference>
<feature type="region of interest" description="Disordered" evidence="1">
    <location>
        <begin position="1"/>
        <end position="23"/>
    </location>
</feature>
<organism evidence="2 3">
    <name type="scientific">Thiocapsa marina 5811</name>
    <dbReference type="NCBI Taxonomy" id="768671"/>
    <lineage>
        <taxon>Bacteria</taxon>
        <taxon>Pseudomonadati</taxon>
        <taxon>Pseudomonadota</taxon>
        <taxon>Gammaproteobacteria</taxon>
        <taxon>Chromatiales</taxon>
        <taxon>Chromatiaceae</taxon>
        <taxon>Thiocapsa</taxon>
    </lineage>
</organism>
<dbReference type="eggNOG" id="COG2242">
    <property type="taxonomic scope" value="Bacteria"/>
</dbReference>
<name>F9UAC5_9GAMM</name>
<dbReference type="SUPFAM" id="SSF53335">
    <property type="entry name" value="S-adenosyl-L-methionine-dependent methyltransferases"/>
    <property type="match status" value="1"/>
</dbReference>
<dbReference type="Gene3D" id="3.40.50.150">
    <property type="entry name" value="Vaccinia Virus protein VP39"/>
    <property type="match status" value="1"/>
</dbReference>
<dbReference type="Gene3D" id="2.20.25.110">
    <property type="entry name" value="S-adenosyl-L-methionine-dependent methyltransferases"/>
    <property type="match status" value="1"/>
</dbReference>
<evidence type="ECO:0008006" key="4">
    <source>
        <dbReference type="Google" id="ProtNLM"/>
    </source>
</evidence>
<protein>
    <recommendedName>
        <fullName evidence="4">Methyltransferase type 11</fullName>
    </recommendedName>
</protein>
<dbReference type="RefSeq" id="WP_007192753.1">
    <property type="nucleotide sequence ID" value="NZ_AFWV01000005.1"/>
</dbReference>
<dbReference type="CDD" id="cd02440">
    <property type="entry name" value="AdoMet_MTases"/>
    <property type="match status" value="1"/>
</dbReference>
<sequence>MSCPKSTERDFRKHMVSPKDPAHPAMADVADRCRLYQLAVQNPRTEIDFVDRTFRQLRGRSARMLREDFCGTAAVCCEWVGRRKRNRAWGVDLDPDVLAWGEHHNLAALDASARARVALIAGDVREVETPSPDIVLAMNCSYWLLRDRCHLLRYFERVRDTLAVGGIFFLDAFGGYDTFRLLTEERRVADPQGGSFTYIWEQAAYEPVTGRLVCHIHFRFDDGSAWPRAFSYDWRLWTLPEIRELLAAAGFSRVMVYWQGWDARGKPDGVFVPVESGEPDAGWIAYLTAEK</sequence>
<accession>F9UAC5</accession>
<gene>
    <name evidence="2" type="ORF">ThimaDRAFT_1877</name>
</gene>
<reference evidence="2 3" key="1">
    <citation type="submission" date="2011-06" db="EMBL/GenBank/DDBJ databases">
        <title>The draft genome of Thiocapsa marina 5811.</title>
        <authorList>
            <consortium name="US DOE Joint Genome Institute (JGI-PGF)"/>
            <person name="Lucas S."/>
            <person name="Han J."/>
            <person name="Cheng J.-F."/>
            <person name="Goodwin L."/>
            <person name="Pitluck S."/>
            <person name="Peters L."/>
            <person name="Land M.L."/>
            <person name="Hauser L."/>
            <person name="Vogl K."/>
            <person name="Liu Z."/>
            <person name="Imhoff J."/>
            <person name="Thiel V."/>
            <person name="Frigaard N.-U."/>
            <person name="Bryant D."/>
            <person name="Woyke T.J."/>
        </authorList>
    </citation>
    <scope>NUCLEOTIDE SEQUENCE [LARGE SCALE GENOMIC DNA]</scope>
    <source>
        <strain evidence="2 3">5811</strain>
    </source>
</reference>
<evidence type="ECO:0000256" key="1">
    <source>
        <dbReference type="SAM" id="MobiDB-lite"/>
    </source>
</evidence>
<dbReference type="AlphaFoldDB" id="F9UAC5"/>
<dbReference type="STRING" id="768671.ThimaDRAFT_1877"/>